<keyword evidence="4" id="KW-0804">Transcription</keyword>
<organism evidence="10 12">
    <name type="scientific">Caenorhabditis briggsae</name>
    <dbReference type="NCBI Taxonomy" id="6238"/>
    <lineage>
        <taxon>Eukaryota</taxon>
        <taxon>Metazoa</taxon>
        <taxon>Ecdysozoa</taxon>
        <taxon>Nematoda</taxon>
        <taxon>Chromadorea</taxon>
        <taxon>Rhabditida</taxon>
        <taxon>Rhabditina</taxon>
        <taxon>Rhabditomorpha</taxon>
        <taxon>Rhabditoidea</taxon>
        <taxon>Rhabditidae</taxon>
        <taxon>Peloderinae</taxon>
        <taxon>Caenorhabditis</taxon>
    </lineage>
</organism>
<evidence type="ECO:0000256" key="6">
    <source>
        <dbReference type="ARBA" id="ARBA00040091"/>
    </source>
</evidence>
<dbReference type="Gene3D" id="1.25.40.770">
    <property type="entry name" value="TAF6, C-terminal HEAT repeat domain"/>
    <property type="match status" value="1"/>
</dbReference>
<evidence type="ECO:0000256" key="3">
    <source>
        <dbReference type="ARBA" id="ARBA00023015"/>
    </source>
</evidence>
<evidence type="ECO:0000313" key="11">
    <source>
        <dbReference type="Proteomes" id="UP000827892"/>
    </source>
</evidence>
<evidence type="ECO:0000256" key="1">
    <source>
        <dbReference type="ARBA" id="ARBA00004123"/>
    </source>
</evidence>
<keyword evidence="12" id="KW-1185">Reference proteome</keyword>
<dbReference type="Proteomes" id="UP000827892">
    <property type="component" value="Chromosome II"/>
</dbReference>
<protein>
    <recommendedName>
        <fullName evidence="6">Transcription initiation factor TFIID subunit 6</fullName>
    </recommendedName>
</protein>
<dbReference type="SUPFAM" id="SSF47113">
    <property type="entry name" value="Histone-fold"/>
    <property type="match status" value="1"/>
</dbReference>
<name>A0AAE9EH35_CAEBR</name>
<evidence type="ECO:0000313" key="10">
    <source>
        <dbReference type="EMBL" id="UMM20762.1"/>
    </source>
</evidence>
<evidence type="ECO:0000256" key="4">
    <source>
        <dbReference type="ARBA" id="ARBA00023163"/>
    </source>
</evidence>
<dbReference type="InterPro" id="IPR037796">
    <property type="entry name" value="TAF6"/>
</dbReference>
<dbReference type="GO" id="GO:0046982">
    <property type="term" value="F:protein heterodimerization activity"/>
    <property type="evidence" value="ECO:0007669"/>
    <property type="project" value="InterPro"/>
</dbReference>
<dbReference type="EMBL" id="CP092621">
    <property type="protein sequence ID" value="UMM20762.1"/>
    <property type="molecule type" value="Genomic_DNA"/>
</dbReference>
<dbReference type="FunFam" id="1.25.40.770:FF:000001">
    <property type="entry name" value="Transcription initiation factor TFIID subunit 6"/>
    <property type="match status" value="1"/>
</dbReference>
<comment type="similarity">
    <text evidence="2">Belongs to the TAF6 family.</text>
</comment>
<reference evidence="10 12" key="1">
    <citation type="submission" date="2022-04" db="EMBL/GenBank/DDBJ databases">
        <title>Chromosome-level reference genomes for two strains of Caenorhabditis briggsae: an improved platform for comparative genomics.</title>
        <authorList>
            <person name="Stevens L."/>
            <person name="Andersen E."/>
        </authorList>
    </citation>
    <scope>NUCLEOTIDE SEQUENCE [LARGE SCALE GENOMIC DNA]</scope>
    <source>
        <strain evidence="10">VX34</strain>
        <tissue evidence="10">Whole-organism</tissue>
    </source>
</reference>
<dbReference type="PANTHER" id="PTHR10221">
    <property type="entry name" value="TRANSCRIPTION INITIATION FACTOR TFIID SUBUNIT 6"/>
    <property type="match status" value="1"/>
</dbReference>
<reference evidence="9 11" key="2">
    <citation type="submission" date="2022-05" db="EMBL/GenBank/DDBJ databases">
        <title>Chromosome-level reference genomes for two strains of Caenorhabditis briggsae: an improved platform for comparative genomics.</title>
        <authorList>
            <person name="Stevens L."/>
            <person name="Andersen E.C."/>
        </authorList>
    </citation>
    <scope>NUCLEOTIDE SEQUENCE [LARGE SCALE GENOMIC DNA]</scope>
    <source>
        <strain evidence="9">QX1410_ONT</strain>
        <tissue evidence="9">Whole-organism</tissue>
    </source>
</reference>
<dbReference type="PANTHER" id="PTHR10221:SF9">
    <property type="entry name" value="TRANSCRIPTION INITIATION FACTOR TFIID SUBUNIT 6"/>
    <property type="match status" value="1"/>
</dbReference>
<accession>A0AAE9EH35</accession>
<dbReference type="CDD" id="cd08050">
    <property type="entry name" value="TAF6C"/>
    <property type="match status" value="1"/>
</dbReference>
<proteinExistence type="inferred from homology"/>
<feature type="region of interest" description="Disordered" evidence="7">
    <location>
        <begin position="1"/>
        <end position="38"/>
    </location>
</feature>
<dbReference type="InterPro" id="IPR009072">
    <property type="entry name" value="Histone-fold"/>
</dbReference>
<dbReference type="InterPro" id="IPR046344">
    <property type="entry name" value="TAF6_C_sf"/>
</dbReference>
<dbReference type="InterPro" id="IPR011442">
    <property type="entry name" value="TAF6_C"/>
</dbReference>
<evidence type="ECO:0000256" key="5">
    <source>
        <dbReference type="ARBA" id="ARBA00023242"/>
    </source>
</evidence>
<dbReference type="SMART" id="SM00803">
    <property type="entry name" value="TAF"/>
    <property type="match status" value="1"/>
</dbReference>
<evidence type="ECO:0000256" key="7">
    <source>
        <dbReference type="SAM" id="MobiDB-lite"/>
    </source>
</evidence>
<dbReference type="Proteomes" id="UP000829354">
    <property type="component" value="Chromosome II"/>
</dbReference>
<keyword evidence="5" id="KW-0539">Nucleus</keyword>
<sequence length="482" mass="54044">MSSSHTIKVRKTEKKAAASSSTSKRGSEEPPDSQEPLFAPVSADMLGITNMDGPATELLEAMAREFLKTTIQLAAKWSRHCSRHKMTVQDVENVLKYQQNMGSLKIATVDTLNMGINQMTQVQGTSGTSGIWTFQKMDVDVEKDDIETFVQIPRELRVISYELVNEGQPVQSEFTPNVDDEDGNYYEKNGPAVMAPIQEKVLPPTSTSSCLSMFRETVKCAKSDQKVGLKHPTLEILTVEQQIFMKDIITVCMGQDDKKRHEALYTLETDAGLQVFLPHLTERICKSISCNISQRCLSLIIYAGRVLRSLSHNKACDMSVTLHHVLPSLLSCCVCRNMCLRPETDNHWALRDFSAKTLVGLVRDHVDKRDGGFTARRLFDFAHRIFRDPASSYSMIYGTIHILQEFVTESNKKATWLLAELAEMSNRCKQTVENGNRMNAQSLAMQEAAKLNQHIVKSEGTIRSRHNIPIGGGGVNVNRRFL</sequence>
<dbReference type="GO" id="GO:0005669">
    <property type="term" value="C:transcription factor TFIID complex"/>
    <property type="evidence" value="ECO:0007669"/>
    <property type="project" value="InterPro"/>
</dbReference>
<dbReference type="GO" id="GO:0006367">
    <property type="term" value="P:transcription initiation at RNA polymerase II promoter"/>
    <property type="evidence" value="ECO:0007669"/>
    <property type="project" value="InterPro"/>
</dbReference>
<dbReference type="Pfam" id="PF07571">
    <property type="entry name" value="TAF6_C"/>
    <property type="match status" value="1"/>
</dbReference>
<dbReference type="InterPro" id="IPR004823">
    <property type="entry name" value="TAF_TATA-bd_Histone-like_dom"/>
</dbReference>
<comment type="subcellular location">
    <subcellularLocation>
        <location evidence="1">Nucleus</location>
    </subcellularLocation>
</comment>
<dbReference type="AlphaFoldDB" id="A0AAE9EH35"/>
<evidence type="ECO:0000313" key="12">
    <source>
        <dbReference type="Proteomes" id="UP000829354"/>
    </source>
</evidence>
<dbReference type="Pfam" id="PF02969">
    <property type="entry name" value="TAF"/>
    <property type="match status" value="1"/>
</dbReference>
<dbReference type="GO" id="GO:0046695">
    <property type="term" value="C:SLIK (SAGA-like) complex"/>
    <property type="evidence" value="ECO:0007669"/>
    <property type="project" value="InterPro"/>
</dbReference>
<gene>
    <name evidence="9" type="ORF">L3Y34_019821</name>
    <name evidence="10" type="ORF">L5515_015911</name>
</gene>
<dbReference type="EMBL" id="CP090892">
    <property type="protein sequence ID" value="ULU08860.1"/>
    <property type="molecule type" value="Genomic_DNA"/>
</dbReference>
<keyword evidence="3" id="KW-0805">Transcription regulation</keyword>
<evidence type="ECO:0000256" key="2">
    <source>
        <dbReference type="ARBA" id="ARBA00007688"/>
    </source>
</evidence>
<feature type="domain" description="TATA box binding protein associated factor (TAF) histone-like fold" evidence="8">
    <location>
        <begin position="37"/>
        <end position="96"/>
    </location>
</feature>
<evidence type="ECO:0000259" key="8">
    <source>
        <dbReference type="SMART" id="SM00803"/>
    </source>
</evidence>
<dbReference type="GO" id="GO:0000124">
    <property type="term" value="C:SAGA complex"/>
    <property type="evidence" value="ECO:0007669"/>
    <property type="project" value="InterPro"/>
</dbReference>
<dbReference type="Gene3D" id="1.10.20.10">
    <property type="entry name" value="Histone, subunit A"/>
    <property type="match status" value="1"/>
</dbReference>
<evidence type="ECO:0000313" key="9">
    <source>
        <dbReference type="EMBL" id="ULU08860.1"/>
    </source>
</evidence>
<dbReference type="GO" id="GO:0016251">
    <property type="term" value="F:RNA polymerase II general transcription initiation factor activity"/>
    <property type="evidence" value="ECO:0007669"/>
    <property type="project" value="InterPro"/>
</dbReference>